<reference evidence="2" key="1">
    <citation type="submission" date="2024-07" db="EMBL/GenBank/DDBJ databases">
        <title>Two chromosome-level genome assemblies of Korean endemic species Abeliophyllum distichum and Forsythia ovata (Oleaceae).</title>
        <authorList>
            <person name="Jang H."/>
        </authorList>
    </citation>
    <scope>NUCLEOTIDE SEQUENCE [LARGE SCALE GENOMIC DNA]</scope>
</reference>
<dbReference type="AlphaFoldDB" id="A0ABD1NYE1"/>
<evidence type="ECO:0000313" key="1">
    <source>
        <dbReference type="EMBL" id="KAL2456620.1"/>
    </source>
</evidence>
<gene>
    <name evidence="1" type="ORF">Adt_46714</name>
</gene>
<organism evidence="1 2">
    <name type="scientific">Abeliophyllum distichum</name>
    <dbReference type="NCBI Taxonomy" id="126358"/>
    <lineage>
        <taxon>Eukaryota</taxon>
        <taxon>Viridiplantae</taxon>
        <taxon>Streptophyta</taxon>
        <taxon>Embryophyta</taxon>
        <taxon>Tracheophyta</taxon>
        <taxon>Spermatophyta</taxon>
        <taxon>Magnoliopsida</taxon>
        <taxon>eudicotyledons</taxon>
        <taxon>Gunneridae</taxon>
        <taxon>Pentapetalae</taxon>
        <taxon>asterids</taxon>
        <taxon>lamiids</taxon>
        <taxon>Lamiales</taxon>
        <taxon>Oleaceae</taxon>
        <taxon>Forsythieae</taxon>
        <taxon>Abeliophyllum</taxon>
    </lineage>
</organism>
<protein>
    <submittedName>
        <fullName evidence="1">Uncharacterized protein</fullName>
    </submittedName>
</protein>
<dbReference type="EMBL" id="JBFOLK010000100">
    <property type="protein sequence ID" value="KAL2456620.1"/>
    <property type="molecule type" value="Genomic_DNA"/>
</dbReference>
<dbReference type="Proteomes" id="UP001604336">
    <property type="component" value="Unassembled WGS sequence"/>
</dbReference>
<name>A0ABD1NYE1_9LAMI</name>
<evidence type="ECO:0000313" key="2">
    <source>
        <dbReference type="Proteomes" id="UP001604336"/>
    </source>
</evidence>
<accession>A0ABD1NYE1</accession>
<comment type="caution">
    <text evidence="1">The sequence shown here is derived from an EMBL/GenBank/DDBJ whole genome shotgun (WGS) entry which is preliminary data.</text>
</comment>
<keyword evidence="2" id="KW-1185">Reference proteome</keyword>
<sequence>MSSLLATALPSWSNRLAAWPLHLELGQTAAWLLPYLQGASPRCLALSPGTQPNCSLAPSLPPQSNCLDAWPSHLGPGQTVAWLLPYLQGAITSLLSPPTWDLAKLQLGSFLTSKEHHLAA</sequence>
<proteinExistence type="predicted"/>